<dbReference type="EMBL" id="KN817615">
    <property type="protein sequence ID" value="KJA16767.1"/>
    <property type="molecule type" value="Genomic_DNA"/>
</dbReference>
<dbReference type="AlphaFoldDB" id="A0A0D2KQ77"/>
<protein>
    <submittedName>
        <fullName evidence="1">Uncharacterized protein</fullName>
    </submittedName>
</protein>
<dbReference type="Proteomes" id="UP000054270">
    <property type="component" value="Unassembled WGS sequence"/>
</dbReference>
<dbReference type="PROSITE" id="PS51257">
    <property type="entry name" value="PROKAR_LIPOPROTEIN"/>
    <property type="match status" value="1"/>
</dbReference>
<organism evidence="1 2">
    <name type="scientific">Hypholoma sublateritium (strain FD-334 SS-4)</name>
    <dbReference type="NCBI Taxonomy" id="945553"/>
    <lineage>
        <taxon>Eukaryota</taxon>
        <taxon>Fungi</taxon>
        <taxon>Dikarya</taxon>
        <taxon>Basidiomycota</taxon>
        <taxon>Agaricomycotina</taxon>
        <taxon>Agaricomycetes</taxon>
        <taxon>Agaricomycetidae</taxon>
        <taxon>Agaricales</taxon>
        <taxon>Agaricineae</taxon>
        <taxon>Strophariaceae</taxon>
        <taxon>Hypholoma</taxon>
    </lineage>
</organism>
<sequence>MSPSIRFYCVNQRPQVTEKMLEAQLCSISLCSCYQLEHAKSESNKKGVSVLVVA</sequence>
<accession>A0A0D2KQ77</accession>
<reference evidence="2" key="1">
    <citation type="submission" date="2014-04" db="EMBL/GenBank/DDBJ databases">
        <title>Evolutionary Origins and Diversification of the Mycorrhizal Mutualists.</title>
        <authorList>
            <consortium name="DOE Joint Genome Institute"/>
            <consortium name="Mycorrhizal Genomics Consortium"/>
            <person name="Kohler A."/>
            <person name="Kuo A."/>
            <person name="Nagy L.G."/>
            <person name="Floudas D."/>
            <person name="Copeland A."/>
            <person name="Barry K.W."/>
            <person name="Cichocki N."/>
            <person name="Veneault-Fourrey C."/>
            <person name="LaButti K."/>
            <person name="Lindquist E.A."/>
            <person name="Lipzen A."/>
            <person name="Lundell T."/>
            <person name="Morin E."/>
            <person name="Murat C."/>
            <person name="Riley R."/>
            <person name="Ohm R."/>
            <person name="Sun H."/>
            <person name="Tunlid A."/>
            <person name="Henrissat B."/>
            <person name="Grigoriev I.V."/>
            <person name="Hibbett D.S."/>
            <person name="Martin F."/>
        </authorList>
    </citation>
    <scope>NUCLEOTIDE SEQUENCE [LARGE SCALE GENOMIC DNA]</scope>
    <source>
        <strain evidence="2">FD-334 SS-4</strain>
    </source>
</reference>
<proteinExistence type="predicted"/>
<name>A0A0D2KQ77_HYPSF</name>
<gene>
    <name evidence="1" type="ORF">HYPSUDRAFT_47030</name>
</gene>
<evidence type="ECO:0000313" key="1">
    <source>
        <dbReference type="EMBL" id="KJA16767.1"/>
    </source>
</evidence>
<keyword evidence="2" id="KW-1185">Reference proteome</keyword>
<evidence type="ECO:0000313" key="2">
    <source>
        <dbReference type="Proteomes" id="UP000054270"/>
    </source>
</evidence>